<name>A0A0E9NHY3_SAICN</name>
<proteinExistence type="predicted"/>
<gene>
    <name evidence="2" type="ORF">G7K_3563-t1</name>
</gene>
<feature type="region of interest" description="Disordered" evidence="1">
    <location>
        <begin position="1"/>
        <end position="26"/>
    </location>
</feature>
<keyword evidence="3" id="KW-1185">Reference proteome</keyword>
<protein>
    <submittedName>
        <fullName evidence="2">Uncharacterized protein</fullName>
    </submittedName>
</protein>
<dbReference type="OrthoDB" id="5374569at2759"/>
<evidence type="ECO:0000256" key="1">
    <source>
        <dbReference type="SAM" id="MobiDB-lite"/>
    </source>
</evidence>
<sequence>MRKLPWEQKRQKEGPQRPATSRPVKPTAAVCDAVCSDSMIVGSHHDDKYIMVEDELVDIVGIVLRDTHRSEYQRHAIELADIKGKSIERPTVDVPAQKEVLGRSTCNDEDESEDANETRVLLDMLRKPIAEREARICNRPSAIRKPVDPGELEVKTCASAKPGIQCLTKQDCTNTSPSTRQRRGTSPESVRKSPRDWSNMDRLATEATVRHNSQRQQQISSVQTVPRTSMSNVAQETGPVHLAARAQEALPVGLGTDQANNAKPLRNQSAATPGRYGLTSTWKHAPKAYDITAFLFRDAPRLPTPLKPGIKRTTPAVPDKDEGQGGGEKKKKKRSLLDELSWLS</sequence>
<dbReference type="Proteomes" id="UP000033140">
    <property type="component" value="Unassembled WGS sequence"/>
</dbReference>
<reference evidence="2 3" key="2">
    <citation type="journal article" date="2014" name="J. Gen. Appl. Microbiol.">
        <title>The early diverging ascomycetous budding yeast Saitoella complicata has three histone deacetylases belonging to the Clr6, Hos2, and Rpd3 lineages.</title>
        <authorList>
            <person name="Nishida H."/>
            <person name="Matsumoto T."/>
            <person name="Kondo S."/>
            <person name="Hamamoto M."/>
            <person name="Yoshikawa H."/>
        </authorList>
    </citation>
    <scope>NUCLEOTIDE SEQUENCE [LARGE SCALE GENOMIC DNA]</scope>
    <source>
        <strain evidence="2 3">NRRL Y-17804</strain>
    </source>
</reference>
<feature type="compositionally biased region" description="Basic and acidic residues" evidence="1">
    <location>
        <begin position="189"/>
        <end position="199"/>
    </location>
</feature>
<dbReference type="EMBL" id="BACD03000022">
    <property type="protein sequence ID" value="GAO49413.1"/>
    <property type="molecule type" value="Genomic_DNA"/>
</dbReference>
<feature type="compositionally biased region" description="Polar residues" evidence="1">
    <location>
        <begin position="210"/>
        <end position="230"/>
    </location>
</feature>
<comment type="caution">
    <text evidence="2">The sequence shown here is derived from an EMBL/GenBank/DDBJ whole genome shotgun (WGS) entry which is preliminary data.</text>
</comment>
<dbReference type="AlphaFoldDB" id="A0A0E9NHY3"/>
<evidence type="ECO:0000313" key="2">
    <source>
        <dbReference type="EMBL" id="GAO49413.1"/>
    </source>
</evidence>
<feature type="compositionally biased region" description="Basic and acidic residues" evidence="1">
    <location>
        <begin position="1"/>
        <end position="15"/>
    </location>
</feature>
<evidence type="ECO:0000313" key="3">
    <source>
        <dbReference type="Proteomes" id="UP000033140"/>
    </source>
</evidence>
<feature type="compositionally biased region" description="Polar residues" evidence="1">
    <location>
        <begin position="168"/>
        <end position="188"/>
    </location>
</feature>
<dbReference type="RefSeq" id="XP_019027181.1">
    <property type="nucleotide sequence ID" value="XM_019167132.1"/>
</dbReference>
<reference evidence="2 3" key="3">
    <citation type="journal article" date="2015" name="Genome Announc.">
        <title>Draft Genome Sequence of the Archiascomycetous Yeast Saitoella complicata.</title>
        <authorList>
            <person name="Yamauchi K."/>
            <person name="Kondo S."/>
            <person name="Hamamoto M."/>
            <person name="Takahashi Y."/>
            <person name="Ogura Y."/>
            <person name="Hayashi T."/>
            <person name="Nishida H."/>
        </authorList>
    </citation>
    <scope>NUCLEOTIDE SEQUENCE [LARGE SCALE GENOMIC DNA]</scope>
    <source>
        <strain evidence="2 3">NRRL Y-17804</strain>
    </source>
</reference>
<reference evidence="2 3" key="1">
    <citation type="journal article" date="2011" name="J. Gen. Appl. Microbiol.">
        <title>Draft genome sequencing of the enigmatic yeast Saitoella complicata.</title>
        <authorList>
            <person name="Nishida H."/>
            <person name="Hamamoto M."/>
            <person name="Sugiyama J."/>
        </authorList>
    </citation>
    <scope>NUCLEOTIDE SEQUENCE [LARGE SCALE GENOMIC DNA]</scope>
    <source>
        <strain evidence="2 3">NRRL Y-17804</strain>
    </source>
</reference>
<accession>A0A0E9NHY3</accession>
<organism evidence="2 3">
    <name type="scientific">Saitoella complicata (strain BCRC 22490 / CBS 7301 / JCM 7358 / NBRC 10748 / NRRL Y-17804)</name>
    <dbReference type="NCBI Taxonomy" id="698492"/>
    <lineage>
        <taxon>Eukaryota</taxon>
        <taxon>Fungi</taxon>
        <taxon>Dikarya</taxon>
        <taxon>Ascomycota</taxon>
        <taxon>Taphrinomycotina</taxon>
        <taxon>Taphrinomycotina incertae sedis</taxon>
        <taxon>Saitoella</taxon>
    </lineage>
</organism>
<feature type="region of interest" description="Disordered" evidence="1">
    <location>
        <begin position="168"/>
        <end position="230"/>
    </location>
</feature>
<feature type="region of interest" description="Disordered" evidence="1">
    <location>
        <begin position="300"/>
        <end position="344"/>
    </location>
</feature>